<dbReference type="InterPro" id="IPR005474">
    <property type="entry name" value="Transketolase_N"/>
</dbReference>
<feature type="binding site" evidence="17">
    <location>
        <position position="157"/>
    </location>
    <ligand>
        <name>thiamine diphosphate</name>
        <dbReference type="ChEBI" id="CHEBI:58937"/>
    </ligand>
</feature>
<evidence type="ECO:0000256" key="12">
    <source>
        <dbReference type="ARBA" id="ARBA00023052"/>
    </source>
</evidence>
<dbReference type="EC" id="2.2.1.1" evidence="7 14"/>
<comment type="cofactor">
    <cofactor evidence="18">
        <name>Mg(2+)</name>
        <dbReference type="ChEBI" id="CHEBI:18420"/>
    </cofactor>
    <text evidence="18">Binds 1 Mg(2+) ion per subunit. Can also utilize other divalent metal cations, such as Ca(2+), Mn(2+) and Co(2+).</text>
</comment>
<comment type="catalytic activity">
    <reaction evidence="13 20">
        <text>D-sedoheptulose 7-phosphate + D-glyceraldehyde 3-phosphate = aldehydo-D-ribose 5-phosphate + D-xylulose 5-phosphate</text>
        <dbReference type="Rhea" id="RHEA:10508"/>
        <dbReference type="ChEBI" id="CHEBI:57483"/>
        <dbReference type="ChEBI" id="CHEBI:57737"/>
        <dbReference type="ChEBI" id="CHEBI:58273"/>
        <dbReference type="ChEBI" id="CHEBI:59776"/>
        <dbReference type="EC" id="2.2.1.1"/>
    </reaction>
</comment>
<dbReference type="GO" id="GO:0004802">
    <property type="term" value="F:transketolase activity"/>
    <property type="evidence" value="ECO:0007669"/>
    <property type="project" value="UniProtKB-UniRule"/>
</dbReference>
<comment type="similarity">
    <text evidence="5 20">Belongs to the transketolase family.</text>
</comment>
<dbReference type="InterPro" id="IPR005475">
    <property type="entry name" value="Transketolase-like_Pyr-bd"/>
</dbReference>
<accession>A0A110A6U9</accession>
<feature type="site" description="Important for catalytic activity" evidence="19">
    <location>
        <position position="261"/>
    </location>
</feature>
<comment type="cofactor">
    <cofactor evidence="17">
        <name>thiamine diphosphate</name>
        <dbReference type="ChEBI" id="CHEBI:58937"/>
    </cofactor>
    <text evidence="17">Binds 1 thiamine pyrophosphate per subunit. During the reaction, the substrate forms a covalent intermediate with the cofactor.</text>
</comment>
<dbReference type="InterPro" id="IPR055152">
    <property type="entry name" value="Transketolase-like_C_2"/>
</dbReference>
<evidence type="ECO:0000256" key="2">
    <source>
        <dbReference type="ARBA" id="ARBA00001936"/>
    </source>
</evidence>
<dbReference type="GO" id="GO:0046872">
    <property type="term" value="F:metal ion binding"/>
    <property type="evidence" value="ECO:0007669"/>
    <property type="project" value="UniProtKB-KW"/>
</dbReference>
<evidence type="ECO:0000313" key="22">
    <source>
        <dbReference type="EMBL" id="AMJ40135.1"/>
    </source>
</evidence>
<evidence type="ECO:0000256" key="7">
    <source>
        <dbReference type="ARBA" id="ARBA00013152"/>
    </source>
</evidence>
<feature type="binding site" evidence="17">
    <location>
        <position position="186"/>
    </location>
    <ligand>
        <name>thiamine diphosphate</name>
        <dbReference type="ChEBI" id="CHEBI:58937"/>
    </ligand>
</feature>
<gene>
    <name evidence="22" type="primary">tkt</name>
    <name evidence="22" type="ORF">CPRO_05320</name>
    <name evidence="23" type="ORF">SAMN02745151_02882</name>
</gene>
<organism evidence="23 25">
    <name type="scientific">Anaerotignum propionicum DSM 1682</name>
    <dbReference type="NCBI Taxonomy" id="991789"/>
    <lineage>
        <taxon>Bacteria</taxon>
        <taxon>Bacillati</taxon>
        <taxon>Bacillota</taxon>
        <taxon>Clostridia</taxon>
        <taxon>Lachnospirales</taxon>
        <taxon>Anaerotignaceae</taxon>
        <taxon>Anaerotignum</taxon>
    </lineage>
</organism>
<dbReference type="PANTHER" id="PTHR43522">
    <property type="entry name" value="TRANSKETOLASE"/>
    <property type="match status" value="1"/>
</dbReference>
<comment type="function">
    <text evidence="4 20">Catalyzes the transfer of a two-carbon ketol group from a ketose donor to an aldose acceptor, via a covalent intermediate with the cofactor thiamine pyrophosphate.</text>
</comment>
<keyword evidence="12 17" id="KW-0786">Thiamine pyrophosphate</keyword>
<reference evidence="23" key="4">
    <citation type="submission" date="2016-11" db="EMBL/GenBank/DDBJ databases">
        <authorList>
            <person name="Varghese N."/>
            <person name="Submissions S."/>
        </authorList>
    </citation>
    <scope>NUCLEOTIDE SEQUENCE</scope>
    <source>
        <strain evidence="23">DSM 1682</strain>
    </source>
</reference>
<dbReference type="PROSITE" id="PS00801">
    <property type="entry name" value="TRANSKETOLASE_1"/>
    <property type="match status" value="1"/>
</dbReference>
<feature type="binding site" evidence="18">
    <location>
        <position position="188"/>
    </location>
    <ligand>
        <name>Mg(2+)</name>
        <dbReference type="ChEBI" id="CHEBI:18420"/>
    </ligand>
</feature>
<dbReference type="CDD" id="cd02012">
    <property type="entry name" value="TPP_TK"/>
    <property type="match status" value="1"/>
</dbReference>
<keyword evidence="11 18" id="KW-0460">Magnesium</keyword>
<evidence type="ECO:0000256" key="18">
    <source>
        <dbReference type="PIRSR" id="PIRSR605478-4"/>
    </source>
</evidence>
<feature type="site" description="Important for catalytic activity" evidence="19">
    <location>
        <position position="27"/>
    </location>
</feature>
<comment type="subunit">
    <text evidence="6 20">Homodimer.</text>
</comment>
<dbReference type="EMBL" id="CP014223">
    <property type="protein sequence ID" value="AMJ40135.1"/>
    <property type="molecule type" value="Genomic_DNA"/>
</dbReference>
<dbReference type="InterPro" id="IPR020826">
    <property type="entry name" value="Transketolase_BS"/>
</dbReference>
<dbReference type="PANTHER" id="PTHR43522:SF2">
    <property type="entry name" value="TRANSKETOLASE 1-RELATED"/>
    <property type="match status" value="1"/>
</dbReference>
<evidence type="ECO:0000256" key="19">
    <source>
        <dbReference type="PIRSR" id="PIRSR605478-5"/>
    </source>
</evidence>
<evidence type="ECO:0000256" key="20">
    <source>
        <dbReference type="RuleBase" id="RU004996"/>
    </source>
</evidence>
<evidence type="ECO:0000259" key="21">
    <source>
        <dbReference type="SMART" id="SM00861"/>
    </source>
</evidence>
<sequence>MNPMDQLTINTLRFLSAEAIQQANSGHPGLPLGAAPMAYTLWAKEMKINPKNPAWNDRDRFVLSAGHGSALLYSLLHLFGYGLTIEDLKNFRQRNSLTPGHPEYKHTLGVETTTGPLGQGIANAVGMALAESHLAAKFNTPEFKVVDHYTFALCGDGCLQEGVASEAASLAGTMGLSKLVLLYDCNKITIEGSTDVAFTEDVKARFIAYGWDVFEVEDGNDVDVLDKTIAEAKASNKPALVKVNTQIGYGAPNKQGKASAHGEPLGADEIGLAKGNLSWTYADEFFVPEEVKAHMADIIANGAKAEAAWNEMFKAYAEKNPQLAKEYAAWHSNELSVDLLNDEDFWKNEGDIATRAASEKVLQKVAKAVPNLFGGSADLAPSNKSVMKDREYYSKENPAGSNVHFGIREFAMTAMVNGMAVHGGLRPYIAGFFVFADYMKAGLRMESLMGLPVISIMTHDSIGVGEDGPTHQPIEHLAMLRSMPNYIAFRPCDTRETAAGWYTALTKTSTPTALILSRQNLPALDGTGKDALKGAYILKDCTGTPDVLLMASGSEVELIYKAYDVLAEKGVKARVISMPSWELFEAQSVEYKESIMPKAVRARLAVEAAADFGWHKYIGLDGATICMDGFGASAPAGLLFKDFGFTVENVVEKALALVKA</sequence>
<dbReference type="Proteomes" id="UP000068026">
    <property type="component" value="Chromosome"/>
</dbReference>
<evidence type="ECO:0000256" key="16">
    <source>
        <dbReference type="PIRSR" id="PIRSR605478-2"/>
    </source>
</evidence>
<keyword evidence="9 18" id="KW-0479">Metal-binding</keyword>
<feature type="binding site" evidence="16">
    <location>
        <position position="261"/>
    </location>
    <ligand>
        <name>substrate</name>
    </ligand>
</feature>
<reference evidence="24" key="2">
    <citation type="submission" date="2016-01" db="EMBL/GenBank/DDBJ databases">
        <authorList>
            <person name="Poehlein A."/>
            <person name="Schlien K."/>
            <person name="Gottschalk G."/>
            <person name="Buckel W."/>
            <person name="Daniel R."/>
        </authorList>
    </citation>
    <scope>NUCLEOTIDE SEQUENCE [LARGE SCALE GENOMIC DNA]</scope>
    <source>
        <strain evidence="24">X2</strain>
    </source>
</reference>
<feature type="binding site" evidence="17">
    <location>
        <position position="67"/>
    </location>
    <ligand>
        <name>thiamine diphosphate</name>
        <dbReference type="ChEBI" id="CHEBI:58937"/>
    </ligand>
</feature>
<feature type="binding site" evidence="16">
    <location>
        <position position="518"/>
    </location>
    <ligand>
        <name>substrate</name>
    </ligand>
</feature>
<evidence type="ECO:0000256" key="1">
    <source>
        <dbReference type="ARBA" id="ARBA00001913"/>
    </source>
</evidence>
<comment type="cofactor">
    <cofactor evidence="1">
        <name>Ca(2+)</name>
        <dbReference type="ChEBI" id="CHEBI:29108"/>
    </cofactor>
</comment>
<dbReference type="GO" id="GO:0006098">
    <property type="term" value="P:pentose-phosphate shunt"/>
    <property type="evidence" value="ECO:0007669"/>
    <property type="project" value="TreeGrafter"/>
</dbReference>
<dbReference type="AlphaFoldDB" id="A0A110A6U9"/>
<evidence type="ECO:0000256" key="9">
    <source>
        <dbReference type="ARBA" id="ARBA00022723"/>
    </source>
</evidence>
<dbReference type="NCBIfam" id="TIGR00232">
    <property type="entry name" value="tktlase_bact"/>
    <property type="match status" value="1"/>
</dbReference>
<reference evidence="22 24" key="1">
    <citation type="journal article" date="2016" name="Genome Announc.">
        <title>Complete Genome Sequence of the Amino Acid-Fermenting Clostridium propionicum X2 (DSM 1682).</title>
        <authorList>
            <person name="Poehlein A."/>
            <person name="Schlien K."/>
            <person name="Chowdhury N.P."/>
            <person name="Gottschalk G."/>
            <person name="Buckel W."/>
            <person name="Daniel R."/>
        </authorList>
    </citation>
    <scope>NUCLEOTIDE SEQUENCE [LARGE SCALE GENOMIC DNA]</scope>
    <source>
        <strain evidence="22 24">X2</strain>
    </source>
</reference>
<feature type="binding site" evidence="16">
    <location>
        <position position="382"/>
    </location>
    <ligand>
        <name>substrate</name>
    </ligand>
</feature>
<comment type="cofactor">
    <cofactor evidence="3">
        <name>Co(2+)</name>
        <dbReference type="ChEBI" id="CHEBI:48828"/>
    </cofactor>
</comment>
<dbReference type="Gene3D" id="3.40.50.920">
    <property type="match status" value="1"/>
</dbReference>
<feature type="binding site" evidence="16">
    <location>
        <position position="459"/>
    </location>
    <ligand>
        <name>substrate</name>
    </ligand>
</feature>
<feature type="domain" description="Transketolase-like pyrimidine-binding" evidence="21">
    <location>
        <begin position="352"/>
        <end position="523"/>
    </location>
</feature>
<reference evidence="25" key="3">
    <citation type="submission" date="2016-11" db="EMBL/GenBank/DDBJ databases">
        <authorList>
            <person name="Jaros S."/>
            <person name="Januszkiewicz K."/>
            <person name="Wedrychowicz H."/>
        </authorList>
    </citation>
    <scope>NUCLEOTIDE SEQUENCE [LARGE SCALE GENOMIC DNA]</scope>
    <source>
        <strain evidence="25">DSM 1682</strain>
    </source>
</reference>
<dbReference type="Proteomes" id="UP000184204">
    <property type="component" value="Unassembled WGS sequence"/>
</dbReference>
<dbReference type="FunFam" id="3.40.50.920:FF:000003">
    <property type="entry name" value="Transketolase"/>
    <property type="match status" value="1"/>
</dbReference>
<feature type="binding site" evidence="16">
    <location>
        <position position="471"/>
    </location>
    <ligand>
        <name>substrate</name>
    </ligand>
</feature>
<dbReference type="InterPro" id="IPR005478">
    <property type="entry name" value="Transketolase_bac-like"/>
</dbReference>
<evidence type="ECO:0000256" key="4">
    <source>
        <dbReference type="ARBA" id="ARBA00002931"/>
    </source>
</evidence>
<evidence type="ECO:0000313" key="23">
    <source>
        <dbReference type="EMBL" id="SHF13331.1"/>
    </source>
</evidence>
<name>A0A110A6U9_ANAPI</name>
<feature type="binding site" evidence="16">
    <location>
        <position position="27"/>
    </location>
    <ligand>
        <name>substrate</name>
    </ligand>
</feature>
<comment type="cofactor">
    <cofactor evidence="2">
        <name>Mn(2+)</name>
        <dbReference type="ChEBI" id="CHEBI:29035"/>
    </cofactor>
</comment>
<evidence type="ECO:0000313" key="25">
    <source>
        <dbReference type="Proteomes" id="UP000184204"/>
    </source>
</evidence>
<dbReference type="InterPro" id="IPR033247">
    <property type="entry name" value="Transketolase_fam"/>
</dbReference>
<dbReference type="CDD" id="cd07033">
    <property type="entry name" value="TPP_PYR_DXS_TK_like"/>
    <property type="match status" value="1"/>
</dbReference>
<dbReference type="Gene3D" id="3.40.50.970">
    <property type="match status" value="2"/>
</dbReference>
<dbReference type="FunFam" id="3.40.50.970:FF:000004">
    <property type="entry name" value="Transketolase"/>
    <property type="match status" value="1"/>
</dbReference>
<dbReference type="OrthoDB" id="8732661at2"/>
<dbReference type="Pfam" id="PF00456">
    <property type="entry name" value="Transketolase_N"/>
    <property type="match status" value="1"/>
</dbReference>
<dbReference type="InterPro" id="IPR049557">
    <property type="entry name" value="Transketolase_CS"/>
</dbReference>
<dbReference type="Pfam" id="PF22613">
    <property type="entry name" value="Transketolase_C_1"/>
    <property type="match status" value="1"/>
</dbReference>
<evidence type="ECO:0000256" key="11">
    <source>
        <dbReference type="ARBA" id="ARBA00022842"/>
    </source>
</evidence>
<dbReference type="KEGG" id="cpro:CPRO_05320"/>
<protein>
    <recommendedName>
        <fullName evidence="7 14">Transketolase</fullName>
        <ecNumber evidence="7 14">2.2.1.1</ecNumber>
    </recommendedName>
</protein>
<dbReference type="SMART" id="SM00861">
    <property type="entry name" value="Transket_pyr"/>
    <property type="match status" value="1"/>
</dbReference>
<evidence type="ECO:0000256" key="6">
    <source>
        <dbReference type="ARBA" id="ARBA00011738"/>
    </source>
</evidence>
<evidence type="ECO:0000256" key="14">
    <source>
        <dbReference type="NCBIfam" id="TIGR00232"/>
    </source>
</evidence>
<dbReference type="SUPFAM" id="SSF52518">
    <property type="entry name" value="Thiamin diphosphate-binding fold (THDP-binding)"/>
    <property type="match status" value="2"/>
</dbReference>
<keyword evidence="10 20" id="KW-0106">Calcium</keyword>
<feature type="binding site" evidence="17">
    <location>
        <begin position="115"/>
        <end position="117"/>
    </location>
    <ligand>
        <name>thiamine diphosphate</name>
        <dbReference type="ChEBI" id="CHEBI:58937"/>
    </ligand>
</feature>
<evidence type="ECO:0000313" key="24">
    <source>
        <dbReference type="Proteomes" id="UP000068026"/>
    </source>
</evidence>
<keyword evidence="24" id="KW-1185">Reference proteome</keyword>
<evidence type="ECO:0000256" key="13">
    <source>
        <dbReference type="ARBA" id="ARBA00049473"/>
    </source>
</evidence>
<dbReference type="Pfam" id="PF02779">
    <property type="entry name" value="Transket_pyr"/>
    <property type="match status" value="1"/>
</dbReference>
<dbReference type="FunFam" id="3.40.50.970:FF:000045">
    <property type="entry name" value="Transketolase"/>
    <property type="match status" value="1"/>
</dbReference>
<keyword evidence="8 20" id="KW-0808">Transferase</keyword>
<evidence type="ECO:0000256" key="3">
    <source>
        <dbReference type="ARBA" id="ARBA00001941"/>
    </source>
</evidence>
<evidence type="ECO:0000256" key="8">
    <source>
        <dbReference type="ARBA" id="ARBA00022679"/>
    </source>
</evidence>
<feature type="binding site" evidence="16">
    <location>
        <position position="355"/>
    </location>
    <ligand>
        <name>substrate</name>
    </ligand>
</feature>
<evidence type="ECO:0000256" key="10">
    <source>
        <dbReference type="ARBA" id="ARBA00022837"/>
    </source>
</evidence>
<dbReference type="RefSeq" id="WP_066047574.1">
    <property type="nucleotide sequence ID" value="NZ_CP014223.1"/>
</dbReference>
<feature type="binding site" evidence="18">
    <location>
        <position position="156"/>
    </location>
    <ligand>
        <name>Mg(2+)</name>
        <dbReference type="ChEBI" id="CHEBI:18420"/>
    </ligand>
</feature>
<dbReference type="InterPro" id="IPR009014">
    <property type="entry name" value="Transketo_C/PFOR_II"/>
</dbReference>
<dbReference type="EMBL" id="FQUA01000019">
    <property type="protein sequence ID" value="SHF13331.1"/>
    <property type="molecule type" value="Genomic_DNA"/>
</dbReference>
<feature type="active site" description="Proton donor" evidence="15">
    <location>
        <position position="409"/>
    </location>
</feature>
<feature type="binding site" evidence="18">
    <location>
        <position position="186"/>
    </location>
    <ligand>
        <name>Mg(2+)</name>
        <dbReference type="ChEBI" id="CHEBI:18420"/>
    </ligand>
</feature>
<feature type="binding site" evidence="16">
    <location>
        <position position="467"/>
    </location>
    <ligand>
        <name>substrate</name>
    </ligand>
</feature>
<feature type="binding site" evidence="17">
    <location>
        <position position="261"/>
    </location>
    <ligand>
        <name>thiamine diphosphate</name>
        <dbReference type="ChEBI" id="CHEBI:58937"/>
    </ligand>
</feature>
<evidence type="ECO:0000256" key="17">
    <source>
        <dbReference type="PIRSR" id="PIRSR605478-3"/>
    </source>
</evidence>
<evidence type="ECO:0000256" key="5">
    <source>
        <dbReference type="ARBA" id="ARBA00007131"/>
    </source>
</evidence>
<dbReference type="SUPFAM" id="SSF52922">
    <property type="entry name" value="TK C-terminal domain-like"/>
    <property type="match status" value="1"/>
</dbReference>
<proteinExistence type="inferred from homology"/>
<comment type="cofactor">
    <cofactor evidence="20">
        <name>Mg(2+)</name>
        <dbReference type="ChEBI" id="CHEBI:18420"/>
    </cofactor>
    <cofactor evidence="20">
        <name>Ca(2+)</name>
        <dbReference type="ChEBI" id="CHEBI:29108"/>
    </cofactor>
    <cofactor evidence="20">
        <name>Mn(2+)</name>
        <dbReference type="ChEBI" id="CHEBI:29035"/>
    </cofactor>
    <cofactor evidence="20">
        <name>Co(2+)</name>
        <dbReference type="ChEBI" id="CHEBI:48828"/>
    </cofactor>
    <text evidence="20">Binds 1 Mg(2+) ion per subunit. Can also utilize other divalent metal cations, such as Ca(2+), Mn(2+) and Co(2+).</text>
</comment>
<feature type="binding site" evidence="17">
    <location>
        <position position="435"/>
    </location>
    <ligand>
        <name>thiamine diphosphate</name>
        <dbReference type="ChEBI" id="CHEBI:58937"/>
    </ligand>
</feature>
<dbReference type="PROSITE" id="PS00802">
    <property type="entry name" value="TRANSKETOLASE_2"/>
    <property type="match status" value="1"/>
</dbReference>
<dbReference type="InterPro" id="IPR029061">
    <property type="entry name" value="THDP-binding"/>
</dbReference>
<evidence type="ECO:0000256" key="15">
    <source>
        <dbReference type="PIRSR" id="PIRSR605478-1"/>
    </source>
</evidence>
<dbReference type="GO" id="GO:0005829">
    <property type="term" value="C:cytosol"/>
    <property type="evidence" value="ECO:0007669"/>
    <property type="project" value="TreeGrafter"/>
</dbReference>